<evidence type="ECO:0000313" key="4">
    <source>
        <dbReference type="EMBL" id="SDM95800.1"/>
    </source>
</evidence>
<keyword evidence="4" id="KW-0830">Ubiquinone</keyword>
<evidence type="ECO:0000259" key="3">
    <source>
        <dbReference type="PROSITE" id="PS50011"/>
    </source>
</evidence>
<reference evidence="5" key="1">
    <citation type="submission" date="2016-10" db="EMBL/GenBank/DDBJ databases">
        <authorList>
            <person name="Varghese N."/>
            <person name="Submissions S."/>
        </authorList>
    </citation>
    <scope>NUCLEOTIDE SEQUENCE [LARGE SCALE GENOMIC DNA]</scope>
    <source>
        <strain evidence="5">CGMCC 1.10119</strain>
    </source>
</reference>
<protein>
    <submittedName>
        <fullName evidence="4">Predicted unusual protein kinase regulating ubiquinone biosynthesis, AarF/ABC1/UbiB family</fullName>
    </submittedName>
</protein>
<comment type="similarity">
    <text evidence="1">Belongs to the protein kinase superfamily. ADCK protein kinase family.</text>
</comment>
<dbReference type="SUPFAM" id="SSF56112">
    <property type="entry name" value="Protein kinase-like (PK-like)"/>
    <property type="match status" value="1"/>
</dbReference>
<sequence length="595" mass="65948">MDDDTTRSSLAAAVADGVSSDADGAAADEQSAASDTDADTDWLRLRALVRLVAVVREFLPLALTYLRDRRRFLLFGRRRQVTADQQTARAERLLDSLVALGPTFIKLGQILSTRPDALPRTYIDVLSRLQDRVPADDWDEVRPVVESDLGPVDEVFDDFDTEPISGASLGQVYTARVDGQQVAVKVLRPDIRPRVEADLRVIDALMPLLTATAPQGQAYTLQNLGREFADAIREEMDYAHEAAMLRTIRDNFADDESIIVPEVLVDHSSPRVLTMEYVDGIKIDDVDALDEAGIDRTALIRRLESAYIQMILEDGVFHADPHPGNLAVKRDGSIVFYDFGMTGRVSQELQNNILDFYVAIARDDIDGVIDAFVAMDALDPTADRELMREVFDLAIESFRGNDLDDYRIEQLVGEFQSNIYEFPLRLPQQVALIVRVTTVLDGVAGTLDPEFDVIALITDYVREEGYGEEGVKRVVESTQKEIQATAQSLVRVPPKLERVLDRAERGNLALGIVLAGGREEPWDRFAKRLCLGILLAASVAATLLLVATTTGPVPLVAAAGTAVLCLLFAQSLRGKRGLRVSPQFTRQEMRQRRRE</sequence>
<keyword evidence="2" id="KW-1133">Transmembrane helix</keyword>
<gene>
    <name evidence="4" type="ORF">SAMN04487949_2981</name>
</gene>
<dbReference type="EMBL" id="FNHL01000004">
    <property type="protein sequence ID" value="SDM95800.1"/>
    <property type="molecule type" value="Genomic_DNA"/>
</dbReference>
<keyword evidence="4" id="KW-0418">Kinase</keyword>
<feature type="transmembrane region" description="Helical" evidence="2">
    <location>
        <begin position="529"/>
        <end position="547"/>
    </location>
</feature>
<keyword evidence="5" id="KW-1185">Reference proteome</keyword>
<dbReference type="STRING" id="660521.SAMN04487949_2981"/>
<dbReference type="RefSeq" id="WP_089698717.1">
    <property type="nucleotide sequence ID" value="NZ_FNHL01000004.1"/>
</dbReference>
<dbReference type="InterPro" id="IPR011009">
    <property type="entry name" value="Kinase-like_dom_sf"/>
</dbReference>
<dbReference type="PANTHER" id="PTHR10566">
    <property type="entry name" value="CHAPERONE-ACTIVITY OF BC1 COMPLEX CABC1 -RELATED"/>
    <property type="match status" value="1"/>
</dbReference>
<dbReference type="GO" id="GO:0004672">
    <property type="term" value="F:protein kinase activity"/>
    <property type="evidence" value="ECO:0007669"/>
    <property type="project" value="InterPro"/>
</dbReference>
<evidence type="ECO:0000313" key="5">
    <source>
        <dbReference type="Proteomes" id="UP000199451"/>
    </source>
</evidence>
<dbReference type="Proteomes" id="UP000199451">
    <property type="component" value="Unassembled WGS sequence"/>
</dbReference>
<keyword evidence="4" id="KW-0808">Transferase</keyword>
<dbReference type="PROSITE" id="PS50011">
    <property type="entry name" value="PROTEIN_KINASE_DOM"/>
    <property type="match status" value="1"/>
</dbReference>
<dbReference type="InterPro" id="IPR004147">
    <property type="entry name" value="ABC1_dom"/>
</dbReference>
<proteinExistence type="inferred from homology"/>
<name>A0A1G9XGF8_9EURY</name>
<dbReference type="AlphaFoldDB" id="A0A1G9XGF8"/>
<evidence type="ECO:0000256" key="1">
    <source>
        <dbReference type="ARBA" id="ARBA00009670"/>
    </source>
</evidence>
<feature type="domain" description="Protein kinase" evidence="3">
    <location>
        <begin position="158"/>
        <end position="510"/>
    </location>
</feature>
<organism evidence="4 5">
    <name type="scientific">Halogranum gelatinilyticum</name>
    <dbReference type="NCBI Taxonomy" id="660521"/>
    <lineage>
        <taxon>Archaea</taxon>
        <taxon>Methanobacteriati</taxon>
        <taxon>Methanobacteriota</taxon>
        <taxon>Stenosarchaea group</taxon>
        <taxon>Halobacteria</taxon>
        <taxon>Halobacteriales</taxon>
        <taxon>Haloferacaceae</taxon>
    </lineage>
</organism>
<dbReference type="OrthoDB" id="8087at2157"/>
<accession>A0A1G9XGF8</accession>
<dbReference type="PANTHER" id="PTHR10566:SF113">
    <property type="entry name" value="PROTEIN ACTIVITY OF BC1 COMPLEX KINASE 7, CHLOROPLASTIC"/>
    <property type="match status" value="1"/>
</dbReference>
<dbReference type="InterPro" id="IPR000719">
    <property type="entry name" value="Prot_kinase_dom"/>
</dbReference>
<dbReference type="GO" id="GO:0005524">
    <property type="term" value="F:ATP binding"/>
    <property type="evidence" value="ECO:0007669"/>
    <property type="project" value="InterPro"/>
</dbReference>
<dbReference type="Pfam" id="PF03109">
    <property type="entry name" value="ABC1"/>
    <property type="match status" value="1"/>
</dbReference>
<evidence type="ECO:0000256" key="2">
    <source>
        <dbReference type="SAM" id="Phobius"/>
    </source>
</evidence>
<keyword evidence="2" id="KW-0812">Transmembrane</keyword>
<dbReference type="InterPro" id="IPR050154">
    <property type="entry name" value="UbiB_kinase"/>
</dbReference>
<dbReference type="CDD" id="cd05121">
    <property type="entry name" value="ABC1_ADCK3-like"/>
    <property type="match status" value="1"/>
</dbReference>
<keyword evidence="2" id="KW-0472">Membrane</keyword>